<comment type="caution">
    <text evidence="2">The sequence shown here is derived from an EMBL/GenBank/DDBJ whole genome shotgun (WGS) entry which is preliminary data.</text>
</comment>
<reference evidence="2 3" key="1">
    <citation type="journal article" date="2024" name="IMA Fungus">
        <title>IMA Genome - F19 : A genome assembly and annotation guide to empower mycologists, including annotated draft genome sequences of Ceratocystis pirilliformis, Diaporthe australafricana, Fusarium ophioides, Paecilomyces lecythidis, and Sporothrix stenoceras.</title>
        <authorList>
            <person name="Aylward J."/>
            <person name="Wilson A.M."/>
            <person name="Visagie C.M."/>
            <person name="Spraker J."/>
            <person name="Barnes I."/>
            <person name="Buitendag C."/>
            <person name="Ceriani C."/>
            <person name="Del Mar Angel L."/>
            <person name="du Plessis D."/>
            <person name="Fuchs T."/>
            <person name="Gasser K."/>
            <person name="Kramer D."/>
            <person name="Li W."/>
            <person name="Munsamy K."/>
            <person name="Piso A."/>
            <person name="Price J.L."/>
            <person name="Sonnekus B."/>
            <person name="Thomas C."/>
            <person name="van der Nest A."/>
            <person name="van Dijk A."/>
            <person name="van Heerden A."/>
            <person name="van Vuuren N."/>
            <person name="Yilmaz N."/>
            <person name="Duong T.A."/>
            <person name="van der Merwe N.A."/>
            <person name="Wingfield M.J."/>
            <person name="Wingfield B.D."/>
        </authorList>
    </citation>
    <scope>NUCLEOTIDE SEQUENCE [LARGE SCALE GENOMIC DNA]</scope>
    <source>
        <strain evidence="2 3">CMW 5346</strain>
    </source>
</reference>
<name>A0ABR3ZQB5_9PEZI</name>
<protein>
    <recommendedName>
        <fullName evidence="4">Conidiation-specific protein</fullName>
    </recommendedName>
</protein>
<evidence type="ECO:0000256" key="1">
    <source>
        <dbReference type="SAM" id="MobiDB-lite"/>
    </source>
</evidence>
<keyword evidence="3" id="KW-1185">Reference proteome</keyword>
<accession>A0ABR3ZQB5</accession>
<organism evidence="2 3">
    <name type="scientific">Sporothrix stenoceras</name>
    <dbReference type="NCBI Taxonomy" id="5173"/>
    <lineage>
        <taxon>Eukaryota</taxon>
        <taxon>Fungi</taxon>
        <taxon>Dikarya</taxon>
        <taxon>Ascomycota</taxon>
        <taxon>Pezizomycotina</taxon>
        <taxon>Sordariomycetes</taxon>
        <taxon>Sordariomycetidae</taxon>
        <taxon>Ophiostomatales</taxon>
        <taxon>Ophiostomataceae</taxon>
        <taxon>Sporothrix</taxon>
    </lineage>
</organism>
<feature type="compositionally biased region" description="Low complexity" evidence="1">
    <location>
        <begin position="14"/>
        <end position="27"/>
    </location>
</feature>
<evidence type="ECO:0000313" key="2">
    <source>
        <dbReference type="EMBL" id="KAL1902883.1"/>
    </source>
</evidence>
<evidence type="ECO:0000313" key="3">
    <source>
        <dbReference type="Proteomes" id="UP001583186"/>
    </source>
</evidence>
<proteinExistence type="predicted"/>
<gene>
    <name evidence="2" type="ORF">Sste5346_000794</name>
</gene>
<dbReference type="Proteomes" id="UP001583186">
    <property type="component" value="Unassembled WGS sequence"/>
</dbReference>
<feature type="region of interest" description="Disordered" evidence="1">
    <location>
        <begin position="1"/>
        <end position="64"/>
    </location>
</feature>
<evidence type="ECO:0008006" key="4">
    <source>
        <dbReference type="Google" id="ProtNLM"/>
    </source>
</evidence>
<sequence>MDSAGGNAARQQRSDSTGSSGSSGSFTGRRKSSGLFSSLEQQKRSDNPEQMARRASMHDQKPAQGMIGKWWSSYVYGTGDKK</sequence>
<dbReference type="EMBL" id="JAWCUI010000003">
    <property type="protein sequence ID" value="KAL1902883.1"/>
    <property type="molecule type" value="Genomic_DNA"/>
</dbReference>